<proteinExistence type="predicted"/>
<protein>
    <recommendedName>
        <fullName evidence="3">Nitrogen regulatory protein P-II</fullName>
    </recommendedName>
</protein>
<evidence type="ECO:0000313" key="1">
    <source>
        <dbReference type="EMBL" id="SFN88771.1"/>
    </source>
</evidence>
<evidence type="ECO:0000313" key="2">
    <source>
        <dbReference type="Proteomes" id="UP000198599"/>
    </source>
</evidence>
<name>A0A1I5CQ48_9RHOB</name>
<dbReference type="AlphaFoldDB" id="A0A1I5CQ48"/>
<gene>
    <name evidence="1" type="ORF">SAMN04487859_110145</name>
</gene>
<evidence type="ECO:0008006" key="3">
    <source>
        <dbReference type="Google" id="ProtNLM"/>
    </source>
</evidence>
<keyword evidence="2" id="KW-1185">Reference proteome</keyword>
<dbReference type="EMBL" id="FOVP01000010">
    <property type="protein sequence ID" value="SFN88771.1"/>
    <property type="molecule type" value="Genomic_DNA"/>
</dbReference>
<dbReference type="Proteomes" id="UP000198599">
    <property type="component" value="Unassembled WGS sequence"/>
</dbReference>
<reference evidence="2" key="1">
    <citation type="submission" date="2016-10" db="EMBL/GenBank/DDBJ databases">
        <authorList>
            <person name="Varghese N."/>
            <person name="Submissions S."/>
        </authorList>
    </citation>
    <scope>NUCLEOTIDE SEQUENCE [LARGE SCALE GENOMIC DNA]</scope>
    <source>
        <strain evidence="2">DSM 28463</strain>
    </source>
</reference>
<sequence length="118" mass="12907">MPFIFPEILPPEAPKPQHIEQADRCISAKDCTPETPSPYAVAFISGTKRPCMKASASPPRAIWSRSGQVSRAGGMVQVTCIIRPDRLDGLLEAAFQVVERHIGAVCVTDCDVLRAERF</sequence>
<accession>A0A1I5CQ48</accession>
<dbReference type="STRING" id="1005928.SAMN04487859_110145"/>
<organism evidence="1 2">
    <name type="scientific">Roseovarius lutimaris</name>
    <dbReference type="NCBI Taxonomy" id="1005928"/>
    <lineage>
        <taxon>Bacteria</taxon>
        <taxon>Pseudomonadati</taxon>
        <taxon>Pseudomonadota</taxon>
        <taxon>Alphaproteobacteria</taxon>
        <taxon>Rhodobacterales</taxon>
        <taxon>Roseobacteraceae</taxon>
        <taxon>Roseovarius</taxon>
    </lineage>
</organism>